<feature type="domain" description="SAM-dependent methyltransferase TRM5/TYW2-type" evidence="11">
    <location>
        <begin position="136"/>
        <end position="461"/>
    </location>
</feature>
<feature type="binding site" evidence="10">
    <location>
        <position position="234"/>
    </location>
    <ligand>
        <name>S-adenosyl-L-methionine</name>
        <dbReference type="ChEBI" id="CHEBI:59789"/>
    </ligand>
</feature>
<gene>
    <name evidence="10" type="primary">TRM5</name>
    <name evidence="12" type="ORF">M501DRAFT_1007261</name>
</gene>
<dbReference type="PANTHER" id="PTHR23245">
    <property type="entry name" value="TRNA METHYLTRANSFERASE"/>
    <property type="match status" value="1"/>
</dbReference>
<keyword evidence="5 10" id="KW-0949">S-adenosyl-L-methionine</keyword>
<organism evidence="12 13">
    <name type="scientific">Patellaria atrata CBS 101060</name>
    <dbReference type="NCBI Taxonomy" id="1346257"/>
    <lineage>
        <taxon>Eukaryota</taxon>
        <taxon>Fungi</taxon>
        <taxon>Dikarya</taxon>
        <taxon>Ascomycota</taxon>
        <taxon>Pezizomycotina</taxon>
        <taxon>Dothideomycetes</taxon>
        <taxon>Dothideomycetes incertae sedis</taxon>
        <taxon>Patellariales</taxon>
        <taxon>Patellariaceae</taxon>
        <taxon>Patellaria</taxon>
    </lineage>
</organism>
<dbReference type="AlphaFoldDB" id="A0A9P4S792"/>
<evidence type="ECO:0000256" key="10">
    <source>
        <dbReference type="HAMAP-Rule" id="MF_03152"/>
    </source>
</evidence>
<evidence type="ECO:0000256" key="2">
    <source>
        <dbReference type="ARBA" id="ARBA00022490"/>
    </source>
</evidence>
<dbReference type="Gene3D" id="3.30.300.110">
    <property type="entry name" value="Met-10+ protein-like domains"/>
    <property type="match status" value="1"/>
</dbReference>
<comment type="subcellular location">
    <subcellularLocation>
        <location evidence="10">Mitochondrion matrix</location>
    </subcellularLocation>
    <subcellularLocation>
        <location evidence="10">Nucleus</location>
    </subcellularLocation>
    <subcellularLocation>
        <location evidence="10">Cytoplasm</location>
    </subcellularLocation>
    <text evidence="10">Predominantly in the mitochondria and in the nucleus.</text>
</comment>
<keyword evidence="7 10" id="KW-0496">Mitochondrion</keyword>
<keyword evidence="3 10" id="KW-0489">Methyltransferase</keyword>
<comment type="subunit">
    <text evidence="10">Monomer.</text>
</comment>
<dbReference type="GO" id="GO:0052906">
    <property type="term" value="F:tRNA (guanine(37)-N1)-methyltransferase activity"/>
    <property type="evidence" value="ECO:0007669"/>
    <property type="project" value="UniProtKB-UniRule"/>
</dbReference>
<keyword evidence="13" id="KW-1185">Reference proteome</keyword>
<dbReference type="InterPro" id="IPR056743">
    <property type="entry name" value="TRM5-TYW2-like_MTfase"/>
</dbReference>
<dbReference type="InterPro" id="IPR056744">
    <property type="entry name" value="TRM5/TYW2-like_N"/>
</dbReference>
<evidence type="ECO:0000256" key="7">
    <source>
        <dbReference type="ARBA" id="ARBA00023128"/>
    </source>
</evidence>
<name>A0A9P4S792_9PEZI</name>
<keyword evidence="8 10" id="KW-0539">Nucleus</keyword>
<sequence length="468" mass="53206">MFRPPVNRAMRILDRSFFQKICPISAARVHSPTDISHCKRSLERSKDILALPRLLTVVPDPTPDFAKTGKKCLLLQPEIKYDDPSSWSATLRELESDGKVTLIPYDLHLKYDYWTYDDIMSAIMPEDQIEDIPQGFSMVGHVAHLNLRELGHSGKTPLAEYKQIMADVLVDKNPKITTVINKIQDVGTENPFRTFQYEVLAGKDDLNVEVKEEDCTFHFDFAKVYWNPRLHTEHARMVSSLKRGEAVCDVMAGVGPFAIPAGKKEVFIWANDLNPDSFAGLKDAITRNKVHRFVRPFCEDGHTFIRDATTSLLNDSYTVTISKSITSRQRRASNSGNRSDKLVQDAQSEVLVQPKIFSHYIMNLPASALSFLPAFIGLYTPSQRTLFHPHSSTRLPMVHVYCFSTKSEDNVAEKKDIRSRISGLLKCEIDEADEKLELCIHDVRDVAPKKRMFCASFRLPEEVAFREV</sequence>
<comment type="catalytic activity">
    <reaction evidence="9 10">
        <text>guanosine(37) in tRNA + S-adenosyl-L-methionine = N(1)-methylguanosine(37) in tRNA + S-adenosyl-L-homocysteine + H(+)</text>
        <dbReference type="Rhea" id="RHEA:36899"/>
        <dbReference type="Rhea" id="RHEA-COMP:10145"/>
        <dbReference type="Rhea" id="RHEA-COMP:10147"/>
        <dbReference type="ChEBI" id="CHEBI:15378"/>
        <dbReference type="ChEBI" id="CHEBI:57856"/>
        <dbReference type="ChEBI" id="CHEBI:59789"/>
        <dbReference type="ChEBI" id="CHEBI:73542"/>
        <dbReference type="ChEBI" id="CHEBI:74269"/>
        <dbReference type="EC" id="2.1.1.228"/>
    </reaction>
</comment>
<dbReference type="GO" id="GO:0005759">
    <property type="term" value="C:mitochondrial matrix"/>
    <property type="evidence" value="ECO:0007669"/>
    <property type="project" value="UniProtKB-SubCell"/>
</dbReference>
<protein>
    <recommendedName>
        <fullName evidence="10">tRNA (guanine(37)-N1)-methyltransferase</fullName>
        <ecNumber evidence="10">2.1.1.228</ecNumber>
    </recommendedName>
    <alternativeName>
        <fullName evidence="10">M1G-methyltransferase</fullName>
    </alternativeName>
    <alternativeName>
        <fullName evidence="10">tRNA [GM37] methyltransferase</fullName>
    </alternativeName>
    <alternativeName>
        <fullName evidence="10">tRNA methyltransferase 5</fullName>
    </alternativeName>
</protein>
<keyword evidence="2 10" id="KW-0963">Cytoplasm</keyword>
<evidence type="ECO:0000256" key="8">
    <source>
        <dbReference type="ARBA" id="ARBA00023242"/>
    </source>
</evidence>
<evidence type="ECO:0000256" key="6">
    <source>
        <dbReference type="ARBA" id="ARBA00022694"/>
    </source>
</evidence>
<dbReference type="Proteomes" id="UP000799429">
    <property type="component" value="Unassembled WGS sequence"/>
</dbReference>
<dbReference type="Pfam" id="PF25133">
    <property type="entry name" value="TYW2_N_2"/>
    <property type="match status" value="1"/>
</dbReference>
<feature type="binding site" evidence="10">
    <location>
        <position position="363"/>
    </location>
    <ligand>
        <name>S-adenosyl-L-methionine</name>
        <dbReference type="ChEBI" id="CHEBI:59789"/>
    </ligand>
</feature>
<evidence type="ECO:0000259" key="11">
    <source>
        <dbReference type="PROSITE" id="PS51684"/>
    </source>
</evidence>
<comment type="similarity">
    <text evidence="1">Belongs to the class I-like SAM-binding methyltransferase superfamily. TRM5/TYW2 family.</text>
</comment>
<evidence type="ECO:0000256" key="9">
    <source>
        <dbReference type="ARBA" id="ARBA00047783"/>
    </source>
</evidence>
<dbReference type="InterPro" id="IPR029063">
    <property type="entry name" value="SAM-dependent_MTases_sf"/>
</dbReference>
<feature type="binding site" evidence="10">
    <location>
        <begin position="300"/>
        <end position="301"/>
    </location>
    <ligand>
        <name>S-adenosyl-L-methionine</name>
        <dbReference type="ChEBI" id="CHEBI:59789"/>
    </ligand>
</feature>
<comment type="function">
    <text evidence="10">Specifically methylates the N1 position of guanosine-37 in various cytoplasmic and mitochondrial tRNAs. Methylation is not dependent on the nature of the nucleoside 5' of the target nucleoside. This is the first step in the biosynthesis of wybutosine (yW), a modified base adjacent to the anticodon of tRNAs and required for accurate decoding.</text>
</comment>
<dbReference type="HAMAP" id="MF_03152">
    <property type="entry name" value="TRM5"/>
    <property type="match status" value="1"/>
</dbReference>
<keyword evidence="4 10" id="KW-0808">Transferase</keyword>
<dbReference type="SUPFAM" id="SSF53335">
    <property type="entry name" value="S-adenosyl-L-methionine-dependent methyltransferases"/>
    <property type="match status" value="1"/>
</dbReference>
<evidence type="ECO:0000256" key="3">
    <source>
        <dbReference type="ARBA" id="ARBA00022603"/>
    </source>
</evidence>
<dbReference type="Gene3D" id="3.40.50.150">
    <property type="entry name" value="Vaccinia Virus protein VP39"/>
    <property type="match status" value="1"/>
</dbReference>
<feature type="binding site" evidence="10">
    <location>
        <begin position="272"/>
        <end position="273"/>
    </location>
    <ligand>
        <name>S-adenosyl-L-methionine</name>
        <dbReference type="ChEBI" id="CHEBI:59789"/>
    </ligand>
</feature>
<comment type="caution">
    <text evidence="12">The sequence shown here is derived from an EMBL/GenBank/DDBJ whole genome shotgun (WGS) entry which is preliminary data.</text>
</comment>
<evidence type="ECO:0000313" key="13">
    <source>
        <dbReference type="Proteomes" id="UP000799429"/>
    </source>
</evidence>
<evidence type="ECO:0000256" key="1">
    <source>
        <dbReference type="ARBA" id="ARBA00009775"/>
    </source>
</evidence>
<dbReference type="InterPro" id="IPR025792">
    <property type="entry name" value="tRNA_Gua_MeTrfase_euk"/>
</dbReference>
<dbReference type="FunFam" id="3.30.300.110:FF:000001">
    <property type="entry name" value="tRNA (guanine(37)-N1)-methyltransferase"/>
    <property type="match status" value="1"/>
</dbReference>
<comment type="similarity">
    <text evidence="10">Belongs to the TRM5 / TYW2 family.</text>
</comment>
<evidence type="ECO:0000313" key="12">
    <source>
        <dbReference type="EMBL" id="KAF2836557.1"/>
    </source>
</evidence>
<dbReference type="PANTHER" id="PTHR23245:SF36">
    <property type="entry name" value="TRNA (GUANINE(37)-N1)-METHYLTRANSFERASE"/>
    <property type="match status" value="1"/>
</dbReference>
<reference evidence="12" key="1">
    <citation type="journal article" date="2020" name="Stud. Mycol.">
        <title>101 Dothideomycetes genomes: a test case for predicting lifestyles and emergence of pathogens.</title>
        <authorList>
            <person name="Haridas S."/>
            <person name="Albert R."/>
            <person name="Binder M."/>
            <person name="Bloem J."/>
            <person name="Labutti K."/>
            <person name="Salamov A."/>
            <person name="Andreopoulos B."/>
            <person name="Baker S."/>
            <person name="Barry K."/>
            <person name="Bills G."/>
            <person name="Bluhm B."/>
            <person name="Cannon C."/>
            <person name="Castanera R."/>
            <person name="Culley D."/>
            <person name="Daum C."/>
            <person name="Ezra D."/>
            <person name="Gonzalez J."/>
            <person name="Henrissat B."/>
            <person name="Kuo A."/>
            <person name="Liang C."/>
            <person name="Lipzen A."/>
            <person name="Lutzoni F."/>
            <person name="Magnuson J."/>
            <person name="Mondo S."/>
            <person name="Nolan M."/>
            <person name="Ohm R."/>
            <person name="Pangilinan J."/>
            <person name="Park H.-J."/>
            <person name="Ramirez L."/>
            <person name="Alfaro M."/>
            <person name="Sun H."/>
            <person name="Tritt A."/>
            <person name="Yoshinaga Y."/>
            <person name="Zwiers L.-H."/>
            <person name="Turgeon B."/>
            <person name="Goodwin S."/>
            <person name="Spatafora J."/>
            <person name="Crous P."/>
            <person name="Grigoriev I."/>
        </authorList>
    </citation>
    <scope>NUCLEOTIDE SEQUENCE</scope>
    <source>
        <strain evidence="12">CBS 101060</strain>
    </source>
</reference>
<dbReference type="EC" id="2.1.1.228" evidence="10"/>
<dbReference type="GO" id="GO:0070901">
    <property type="term" value="P:mitochondrial tRNA methylation"/>
    <property type="evidence" value="ECO:0007669"/>
    <property type="project" value="TreeGrafter"/>
</dbReference>
<dbReference type="Pfam" id="PF02475">
    <property type="entry name" value="TRM5-TYW2_MTfase"/>
    <property type="match status" value="1"/>
</dbReference>
<dbReference type="InterPro" id="IPR030382">
    <property type="entry name" value="MeTrfase_TRM5/TYW2"/>
</dbReference>
<dbReference type="EMBL" id="MU006103">
    <property type="protein sequence ID" value="KAF2836557.1"/>
    <property type="molecule type" value="Genomic_DNA"/>
</dbReference>
<dbReference type="GO" id="GO:0002939">
    <property type="term" value="P:tRNA N1-guanine methylation"/>
    <property type="evidence" value="ECO:0007669"/>
    <property type="project" value="TreeGrafter"/>
</dbReference>
<dbReference type="PROSITE" id="PS51684">
    <property type="entry name" value="SAM_MT_TRM5_TYW2"/>
    <property type="match status" value="1"/>
</dbReference>
<keyword evidence="6 10" id="KW-0819">tRNA processing</keyword>
<evidence type="ECO:0000256" key="5">
    <source>
        <dbReference type="ARBA" id="ARBA00022691"/>
    </source>
</evidence>
<dbReference type="GO" id="GO:0005634">
    <property type="term" value="C:nucleus"/>
    <property type="evidence" value="ECO:0007669"/>
    <property type="project" value="UniProtKB-SubCell"/>
</dbReference>
<proteinExistence type="inferred from homology"/>
<accession>A0A9P4S792</accession>
<dbReference type="OrthoDB" id="408788at2759"/>
<evidence type="ECO:0000256" key="4">
    <source>
        <dbReference type="ARBA" id="ARBA00022679"/>
    </source>
</evidence>